<dbReference type="RefSeq" id="WP_153452216.1">
    <property type="nucleotide sequence ID" value="NZ_WEGJ01000007.1"/>
</dbReference>
<reference evidence="5 6" key="1">
    <citation type="submission" date="2019-10" db="EMBL/GenBank/DDBJ databases">
        <title>Streptomyces smaragdinus sp. nov. and Streptomyces fabii sp. nov., isolated from the gut of fungus growing-termite Macrotermes natalensis.</title>
        <authorList>
            <person name="Schwitalla J."/>
            <person name="Benndorf R."/>
            <person name="Martin K."/>
            <person name="De Beer W."/>
            <person name="Kaster A.-K."/>
            <person name="Vollmers J."/>
            <person name="Poulsen M."/>
            <person name="Beemelmanns C."/>
        </authorList>
    </citation>
    <scope>NUCLEOTIDE SEQUENCE [LARGE SCALE GENOMIC DNA]</scope>
    <source>
        <strain evidence="5 6">RB5</strain>
    </source>
</reference>
<dbReference type="OrthoDB" id="9767864at2"/>
<keyword evidence="6" id="KW-1185">Reference proteome</keyword>
<dbReference type="Pfam" id="PF04984">
    <property type="entry name" value="Phage_sheath_1"/>
    <property type="match status" value="1"/>
</dbReference>
<protein>
    <recommendedName>
        <fullName evidence="7">Phage tail sheath protein</fullName>
    </recommendedName>
</protein>
<feature type="domain" description="Tail sheath protein subtilisin-like" evidence="3">
    <location>
        <begin position="354"/>
        <end position="516"/>
    </location>
</feature>
<sequence>MPEYLTPGVYVEETSYRSTSIEGVPTSTFGMAGLTRYGPLPYVLPNGTAVPVPPTLVTSYAEFERAFGDLASPSDDGKANYLAHSARAFFANGGRRLYVARVFPWLRDGEGDIDPAQLDAAFARRALAAPGGGGPVALPVWRARWPGSAGRRIKVTVTRRLGRDRIVVDTVGNAPVARLVGVSELAAVVVLPRGTVPGPRDPIDPATVFVARRGPDRVMGFDDGQGGVTPVDPGTSGYQLELDVTVSSADGRSDTYPQLAPHPGHPRSVYRVLRAADPADDLAQVWLQPVPADATAPTPGQLAVALLDAGSQGYLTDGTNGTDGAALAPDDLLGTEPDDDDPTRPGTGLNALAEIDDIALVATPDIVRMDDAGQIKTATDAIIGHCERLRYRMAIVDPPAESSLSEVRAFRSQFDTTYAALYYPWMQITDPTQRPDPGSAPATLMLPPSGFVAGVYARSDVNRGVHKAPANEVVLGLTKFETAVNVGRQAVLNPEGINALRFFPGRSNRVWGARTMSSDPEWRYVNVRRLFIYLEHSIDKATQWAVFEPNNERLWRNIRQSVEDFLLVVWRTGALLGTKPEEAFFVRCDRTTMSQNDLDNGRLICEIGVAPTYPAEFVIFRIGQWTADAQRS</sequence>
<dbReference type="Gene3D" id="3.40.50.11780">
    <property type="match status" value="2"/>
</dbReference>
<dbReference type="AlphaFoldDB" id="A0A7K0CGW7"/>
<evidence type="ECO:0000313" key="6">
    <source>
        <dbReference type="Proteomes" id="UP000466345"/>
    </source>
</evidence>
<evidence type="ECO:0000259" key="3">
    <source>
        <dbReference type="Pfam" id="PF04984"/>
    </source>
</evidence>
<evidence type="ECO:0000256" key="1">
    <source>
        <dbReference type="ARBA" id="ARBA00008005"/>
    </source>
</evidence>
<dbReference type="InterPro" id="IPR035089">
    <property type="entry name" value="Phage_sheath_subtilisin"/>
</dbReference>
<dbReference type="InterPro" id="IPR020287">
    <property type="entry name" value="Tail_sheath_C"/>
</dbReference>
<dbReference type="PANTHER" id="PTHR35861:SF1">
    <property type="entry name" value="PHAGE TAIL SHEATH PROTEIN"/>
    <property type="match status" value="1"/>
</dbReference>
<proteinExistence type="inferred from homology"/>
<evidence type="ECO:0000256" key="2">
    <source>
        <dbReference type="SAM" id="MobiDB-lite"/>
    </source>
</evidence>
<evidence type="ECO:0000259" key="4">
    <source>
        <dbReference type="Pfam" id="PF17482"/>
    </source>
</evidence>
<comment type="caution">
    <text evidence="5">The sequence shown here is derived from an EMBL/GenBank/DDBJ whole genome shotgun (WGS) entry which is preliminary data.</text>
</comment>
<dbReference type="PANTHER" id="PTHR35861">
    <property type="match status" value="1"/>
</dbReference>
<dbReference type="Pfam" id="PF17482">
    <property type="entry name" value="Phage_sheath_1C"/>
    <property type="match status" value="1"/>
</dbReference>
<feature type="domain" description="Tail sheath protein C-terminal" evidence="4">
    <location>
        <begin position="517"/>
        <end position="622"/>
    </location>
</feature>
<dbReference type="EMBL" id="WEGJ01000007">
    <property type="protein sequence ID" value="MQY12613.1"/>
    <property type="molecule type" value="Genomic_DNA"/>
</dbReference>
<organism evidence="5 6">
    <name type="scientific">Streptomyces smaragdinus</name>
    <dbReference type="NCBI Taxonomy" id="2585196"/>
    <lineage>
        <taxon>Bacteria</taxon>
        <taxon>Bacillati</taxon>
        <taxon>Actinomycetota</taxon>
        <taxon>Actinomycetes</taxon>
        <taxon>Kitasatosporales</taxon>
        <taxon>Streptomycetaceae</taxon>
        <taxon>Streptomyces</taxon>
    </lineage>
</organism>
<evidence type="ECO:0000313" key="5">
    <source>
        <dbReference type="EMBL" id="MQY12613.1"/>
    </source>
</evidence>
<accession>A0A7K0CGW7</accession>
<gene>
    <name evidence="5" type="ORF">SRB5_27490</name>
</gene>
<feature type="region of interest" description="Disordered" evidence="2">
    <location>
        <begin position="317"/>
        <end position="345"/>
    </location>
</feature>
<name>A0A7K0CGW7_9ACTN</name>
<comment type="similarity">
    <text evidence="1">Belongs to the myoviridae tail sheath protein family.</text>
</comment>
<dbReference type="Proteomes" id="UP000466345">
    <property type="component" value="Unassembled WGS sequence"/>
</dbReference>
<evidence type="ECO:0008006" key="7">
    <source>
        <dbReference type="Google" id="ProtNLM"/>
    </source>
</evidence>
<dbReference type="InterPro" id="IPR052042">
    <property type="entry name" value="Tail_sheath_structural"/>
</dbReference>